<evidence type="ECO:0000313" key="5">
    <source>
        <dbReference type="EMBL" id="KAJ7982068.1"/>
    </source>
</evidence>
<dbReference type="AlphaFoldDB" id="A0AAD7QIB8"/>
<dbReference type="EMBL" id="JARAOO010000001">
    <property type="protein sequence ID" value="KAJ7982068.1"/>
    <property type="molecule type" value="Genomic_DNA"/>
</dbReference>
<dbReference type="Gene3D" id="3.30.40.10">
    <property type="entry name" value="Zinc/RING finger domain, C3HC4 (zinc finger)"/>
    <property type="match status" value="1"/>
</dbReference>
<dbReference type="SMART" id="SM00249">
    <property type="entry name" value="PHD"/>
    <property type="match status" value="1"/>
</dbReference>
<gene>
    <name evidence="5" type="ORF">O6P43_001237</name>
</gene>
<dbReference type="Proteomes" id="UP001163823">
    <property type="component" value="Chromosome 1"/>
</dbReference>
<name>A0AAD7QIB8_QUISA</name>
<keyword evidence="2" id="KW-0863">Zinc-finger</keyword>
<proteinExistence type="predicted"/>
<feature type="domain" description="Zinc finger PHD-type" evidence="4">
    <location>
        <begin position="62"/>
        <end position="105"/>
    </location>
</feature>
<evidence type="ECO:0000256" key="1">
    <source>
        <dbReference type="ARBA" id="ARBA00022723"/>
    </source>
</evidence>
<dbReference type="Pfam" id="PF00628">
    <property type="entry name" value="PHD"/>
    <property type="match status" value="1"/>
</dbReference>
<organism evidence="5 6">
    <name type="scientific">Quillaja saponaria</name>
    <name type="common">Soap bark tree</name>
    <dbReference type="NCBI Taxonomy" id="32244"/>
    <lineage>
        <taxon>Eukaryota</taxon>
        <taxon>Viridiplantae</taxon>
        <taxon>Streptophyta</taxon>
        <taxon>Embryophyta</taxon>
        <taxon>Tracheophyta</taxon>
        <taxon>Spermatophyta</taxon>
        <taxon>Magnoliopsida</taxon>
        <taxon>eudicotyledons</taxon>
        <taxon>Gunneridae</taxon>
        <taxon>Pentapetalae</taxon>
        <taxon>rosids</taxon>
        <taxon>fabids</taxon>
        <taxon>Fabales</taxon>
        <taxon>Quillajaceae</taxon>
        <taxon>Quillaja</taxon>
    </lineage>
</organism>
<accession>A0AAD7QIB8</accession>
<dbReference type="InterPro" id="IPR042163">
    <property type="entry name" value="PHF12"/>
</dbReference>
<dbReference type="GO" id="GO:0006357">
    <property type="term" value="P:regulation of transcription by RNA polymerase II"/>
    <property type="evidence" value="ECO:0007669"/>
    <property type="project" value="TreeGrafter"/>
</dbReference>
<evidence type="ECO:0000259" key="4">
    <source>
        <dbReference type="SMART" id="SM00249"/>
    </source>
</evidence>
<keyword evidence="6" id="KW-1185">Reference proteome</keyword>
<dbReference type="InterPro" id="IPR011011">
    <property type="entry name" value="Znf_FYVE_PHD"/>
</dbReference>
<dbReference type="PANTHER" id="PTHR46309:SF1">
    <property type="entry name" value="PHD FINGER PROTEIN 12"/>
    <property type="match status" value="1"/>
</dbReference>
<dbReference type="GO" id="GO:0005634">
    <property type="term" value="C:nucleus"/>
    <property type="evidence" value="ECO:0007669"/>
    <property type="project" value="TreeGrafter"/>
</dbReference>
<keyword evidence="3" id="KW-0862">Zinc</keyword>
<dbReference type="KEGG" id="qsa:O6P43_001237"/>
<evidence type="ECO:0000256" key="3">
    <source>
        <dbReference type="ARBA" id="ARBA00022833"/>
    </source>
</evidence>
<dbReference type="PANTHER" id="PTHR46309">
    <property type="entry name" value="PHD FINGER PROTEIN 12"/>
    <property type="match status" value="1"/>
</dbReference>
<sequence>MNSEKISGHLVYIHKLKTFPFEESISKHKKAIPVSPECDNSKRDDHLDISTHVLGDDAHYFECVLCDEGGDLICCNACPGTYHLECLSLPLVPVPKGKWKCSKLF</sequence>
<keyword evidence="1" id="KW-0479">Metal-binding</keyword>
<evidence type="ECO:0000313" key="6">
    <source>
        <dbReference type="Proteomes" id="UP001163823"/>
    </source>
</evidence>
<evidence type="ECO:0000256" key="2">
    <source>
        <dbReference type="ARBA" id="ARBA00022771"/>
    </source>
</evidence>
<protein>
    <submittedName>
        <fullName evidence="5">Acyl-CoA N-acyltransferase with RING/FYVE/PHD-type zinc finger protein</fullName>
    </submittedName>
</protein>
<dbReference type="EMBL" id="JARAOO010000001">
    <property type="protein sequence ID" value="KAJ7982067.1"/>
    <property type="molecule type" value="Genomic_DNA"/>
</dbReference>
<dbReference type="GO" id="GO:0008270">
    <property type="term" value="F:zinc ion binding"/>
    <property type="evidence" value="ECO:0007669"/>
    <property type="project" value="UniProtKB-KW"/>
</dbReference>
<dbReference type="InterPro" id="IPR001965">
    <property type="entry name" value="Znf_PHD"/>
</dbReference>
<dbReference type="InterPro" id="IPR013083">
    <property type="entry name" value="Znf_RING/FYVE/PHD"/>
</dbReference>
<reference evidence="5 6" key="1">
    <citation type="journal article" date="2023" name="Science">
        <title>Elucidation of the pathway for biosynthesis of saponin adjuvants from the soapbark tree.</title>
        <authorList>
            <person name="Reed J."/>
            <person name="Orme A."/>
            <person name="El-Demerdash A."/>
            <person name="Owen C."/>
            <person name="Martin L.B.B."/>
            <person name="Misra R.C."/>
            <person name="Kikuchi S."/>
            <person name="Rejzek M."/>
            <person name="Martin A.C."/>
            <person name="Harkess A."/>
            <person name="Leebens-Mack J."/>
            <person name="Louveau T."/>
            <person name="Stephenson M.J."/>
            <person name="Osbourn A."/>
        </authorList>
    </citation>
    <scope>NUCLEOTIDE SEQUENCE [LARGE SCALE GENOMIC DNA]</scope>
    <source>
        <strain evidence="5">S10</strain>
    </source>
</reference>
<comment type="caution">
    <text evidence="5">The sequence shown here is derived from an EMBL/GenBank/DDBJ whole genome shotgun (WGS) entry which is preliminary data.</text>
</comment>
<dbReference type="SUPFAM" id="SSF57903">
    <property type="entry name" value="FYVE/PHD zinc finger"/>
    <property type="match status" value="1"/>
</dbReference>
<dbReference type="InterPro" id="IPR019787">
    <property type="entry name" value="Znf_PHD-finger"/>
</dbReference>
<dbReference type="GO" id="GO:0003714">
    <property type="term" value="F:transcription corepressor activity"/>
    <property type="evidence" value="ECO:0007669"/>
    <property type="project" value="InterPro"/>
</dbReference>